<dbReference type="EMBL" id="JBHTJS010000055">
    <property type="protein sequence ID" value="MFD1009149.1"/>
    <property type="molecule type" value="Genomic_DNA"/>
</dbReference>
<organism evidence="2 3">
    <name type="scientific">Oceanisphaera ostreae</name>
    <dbReference type="NCBI Taxonomy" id="914151"/>
    <lineage>
        <taxon>Bacteria</taxon>
        <taxon>Pseudomonadati</taxon>
        <taxon>Pseudomonadota</taxon>
        <taxon>Gammaproteobacteria</taxon>
        <taxon>Aeromonadales</taxon>
        <taxon>Aeromonadaceae</taxon>
        <taxon>Oceanisphaera</taxon>
    </lineage>
</organism>
<accession>A0ABW3KIU9</accession>
<protein>
    <submittedName>
        <fullName evidence="2">Uncharacterized protein</fullName>
    </submittedName>
</protein>
<reference evidence="3" key="1">
    <citation type="journal article" date="2019" name="Int. J. Syst. Evol. Microbiol.">
        <title>The Global Catalogue of Microorganisms (GCM) 10K type strain sequencing project: providing services to taxonomists for standard genome sequencing and annotation.</title>
        <authorList>
            <consortium name="The Broad Institute Genomics Platform"/>
            <consortium name="The Broad Institute Genome Sequencing Center for Infectious Disease"/>
            <person name="Wu L."/>
            <person name="Ma J."/>
        </authorList>
    </citation>
    <scope>NUCLEOTIDE SEQUENCE [LARGE SCALE GENOMIC DNA]</scope>
    <source>
        <strain evidence="3">CCUG 60525</strain>
    </source>
</reference>
<feature type="signal peptide" evidence="1">
    <location>
        <begin position="1"/>
        <end position="24"/>
    </location>
</feature>
<name>A0ABW3KIU9_9GAMM</name>
<evidence type="ECO:0000313" key="3">
    <source>
        <dbReference type="Proteomes" id="UP001597048"/>
    </source>
</evidence>
<dbReference type="RefSeq" id="WP_379559164.1">
    <property type="nucleotide sequence ID" value="NZ_JBHTJS010000055.1"/>
</dbReference>
<keyword evidence="1" id="KW-0732">Signal</keyword>
<comment type="caution">
    <text evidence="2">The sequence shown here is derived from an EMBL/GenBank/DDBJ whole genome shotgun (WGS) entry which is preliminary data.</text>
</comment>
<feature type="chain" id="PRO_5047422745" evidence="1">
    <location>
        <begin position="25"/>
        <end position="162"/>
    </location>
</feature>
<sequence length="162" mass="18279">MMKMKYSALLLATSLLTAPALVSAADHHSEKSEAHHKQSMKMKEGCEGAHQDMNKQRHHGQRHKDMMGAKMMDPARFEQHLEKRLGKLETPELKAQFIASSQARLASAEQGRLLHKLMAEHKAEKITDKALKAATLEKITADHKLKQLRIKQMQDVLTAAKK</sequence>
<keyword evidence="3" id="KW-1185">Reference proteome</keyword>
<proteinExistence type="predicted"/>
<gene>
    <name evidence="2" type="ORF">ACFQ1C_13440</name>
</gene>
<evidence type="ECO:0000313" key="2">
    <source>
        <dbReference type="EMBL" id="MFD1009149.1"/>
    </source>
</evidence>
<evidence type="ECO:0000256" key="1">
    <source>
        <dbReference type="SAM" id="SignalP"/>
    </source>
</evidence>
<dbReference type="Proteomes" id="UP001597048">
    <property type="component" value="Unassembled WGS sequence"/>
</dbReference>